<dbReference type="PRINTS" id="PR01713">
    <property type="entry name" value="NUCEPIMERASE"/>
</dbReference>
<dbReference type="InterPro" id="IPR005886">
    <property type="entry name" value="UDP_G4E"/>
</dbReference>
<dbReference type="NCBIfam" id="NF007956">
    <property type="entry name" value="PRK10675.1"/>
    <property type="match status" value="1"/>
</dbReference>
<evidence type="ECO:0000256" key="6">
    <source>
        <dbReference type="ARBA" id="ARBA00018569"/>
    </source>
</evidence>
<name>A0A1G9YF56_9PSED</name>
<dbReference type="NCBIfam" id="TIGR01179">
    <property type="entry name" value="galE"/>
    <property type="match status" value="1"/>
</dbReference>
<comment type="pathway">
    <text evidence="3 9">Carbohydrate metabolism; galactose metabolism.</text>
</comment>
<proteinExistence type="inferred from homology"/>
<dbReference type="Proteomes" id="UP000242957">
    <property type="component" value="Unassembled WGS sequence"/>
</dbReference>
<evidence type="ECO:0000256" key="2">
    <source>
        <dbReference type="ARBA" id="ARBA00001911"/>
    </source>
</evidence>
<dbReference type="SUPFAM" id="SSF51735">
    <property type="entry name" value="NAD(P)-binding Rossmann-fold domains"/>
    <property type="match status" value="1"/>
</dbReference>
<dbReference type="PANTHER" id="PTHR43725">
    <property type="entry name" value="UDP-GLUCOSE 4-EPIMERASE"/>
    <property type="match status" value="1"/>
</dbReference>
<evidence type="ECO:0000313" key="11">
    <source>
        <dbReference type="EMBL" id="SDN07687.1"/>
    </source>
</evidence>
<evidence type="ECO:0000313" key="12">
    <source>
        <dbReference type="Proteomes" id="UP000242957"/>
    </source>
</evidence>
<evidence type="ECO:0000256" key="7">
    <source>
        <dbReference type="ARBA" id="ARBA00023027"/>
    </source>
</evidence>
<feature type="domain" description="NAD(P)-binding" evidence="10">
    <location>
        <begin position="4"/>
        <end position="324"/>
    </location>
</feature>
<keyword evidence="9" id="KW-0119">Carbohydrate metabolism</keyword>
<dbReference type="OrthoDB" id="9803010at2"/>
<evidence type="ECO:0000256" key="8">
    <source>
        <dbReference type="ARBA" id="ARBA00023235"/>
    </source>
</evidence>
<comment type="cofactor">
    <cofactor evidence="2 9">
        <name>NAD(+)</name>
        <dbReference type="ChEBI" id="CHEBI:57540"/>
    </cofactor>
</comment>
<dbReference type="CDD" id="cd05247">
    <property type="entry name" value="UDP_G4E_1_SDR_e"/>
    <property type="match status" value="1"/>
</dbReference>
<dbReference type="PANTHER" id="PTHR43725:SF47">
    <property type="entry name" value="UDP-GLUCOSE 4-EPIMERASE"/>
    <property type="match status" value="1"/>
</dbReference>
<evidence type="ECO:0000256" key="9">
    <source>
        <dbReference type="RuleBase" id="RU366046"/>
    </source>
</evidence>
<dbReference type="UniPathway" id="UPA00214"/>
<evidence type="ECO:0000256" key="1">
    <source>
        <dbReference type="ARBA" id="ARBA00000083"/>
    </source>
</evidence>
<comment type="similarity">
    <text evidence="4 9">Belongs to the NAD(P)-dependent epimerase/dehydratase family.</text>
</comment>
<dbReference type="Pfam" id="PF16363">
    <property type="entry name" value="GDP_Man_Dehyd"/>
    <property type="match status" value="1"/>
</dbReference>
<sequence length="335" mass="36509">MKVLVTGGSGFIGSHVAVDLLEQGSEVVVLDNLENSSYETIARIESLTTSNVNFVKGDVRDTDFVRSVLSEQEIDAVIHLAARKSVAESVRLPLSYYETNVAGTLSLLRAMSDQGIYRLVFSSSATVYGIPEFTPIPETHPVGRAASPYGRSKFFIEETLKDLAGADGRWSIAILRYFNPAGAHSSGAIGESPQGIPNNLLPILSRVALGRLPKVAVYGGDYPTVDGTGVRDYLHVCDLARGHVQALEFISEKNGVHAWNMGTGRGYSVLEVLKAFQDVCGKAIPYEISNRRPGDVAECYADVSKAERELGWRSDKGIERMVEDAWRWQSLNPDA</sequence>
<accession>A0A1G9YF56</accession>
<reference evidence="12" key="1">
    <citation type="submission" date="2016-10" db="EMBL/GenBank/DDBJ databases">
        <authorList>
            <person name="Varghese N."/>
            <person name="Submissions S."/>
        </authorList>
    </citation>
    <scope>NUCLEOTIDE SEQUENCE [LARGE SCALE GENOMIC DNA]</scope>
    <source>
        <strain evidence="12">JCM 21621</strain>
    </source>
</reference>
<gene>
    <name evidence="11" type="ORF">SAMN05216193_10129</name>
</gene>
<dbReference type="RefSeq" id="WP_084313049.1">
    <property type="nucleotide sequence ID" value="NZ_FNIJ01000001.1"/>
</dbReference>
<dbReference type="STRING" id="198616.SAMN05216193_10129"/>
<dbReference type="Gene3D" id="3.90.25.10">
    <property type="entry name" value="UDP-galactose 4-epimerase, domain 1"/>
    <property type="match status" value="1"/>
</dbReference>
<dbReference type="AlphaFoldDB" id="A0A1G9YF56"/>
<dbReference type="GO" id="GO:0003978">
    <property type="term" value="F:UDP-glucose 4-epimerase activity"/>
    <property type="evidence" value="ECO:0007669"/>
    <property type="project" value="UniProtKB-UniRule"/>
</dbReference>
<organism evidence="11 12">
    <name type="scientific">Pseudomonas jinjuensis</name>
    <dbReference type="NCBI Taxonomy" id="198616"/>
    <lineage>
        <taxon>Bacteria</taxon>
        <taxon>Pseudomonadati</taxon>
        <taxon>Pseudomonadota</taxon>
        <taxon>Gammaproteobacteria</taxon>
        <taxon>Pseudomonadales</taxon>
        <taxon>Pseudomonadaceae</taxon>
        <taxon>Pseudomonas</taxon>
    </lineage>
</organism>
<dbReference type="EMBL" id="FNIJ01000001">
    <property type="protein sequence ID" value="SDN07687.1"/>
    <property type="molecule type" value="Genomic_DNA"/>
</dbReference>
<dbReference type="GO" id="GO:0006012">
    <property type="term" value="P:galactose metabolic process"/>
    <property type="evidence" value="ECO:0007669"/>
    <property type="project" value="UniProtKB-UniPathway"/>
</dbReference>
<evidence type="ECO:0000259" key="10">
    <source>
        <dbReference type="Pfam" id="PF16363"/>
    </source>
</evidence>
<dbReference type="InterPro" id="IPR016040">
    <property type="entry name" value="NAD(P)-bd_dom"/>
</dbReference>
<dbReference type="InterPro" id="IPR036291">
    <property type="entry name" value="NAD(P)-bd_dom_sf"/>
</dbReference>
<evidence type="ECO:0000256" key="3">
    <source>
        <dbReference type="ARBA" id="ARBA00004947"/>
    </source>
</evidence>
<dbReference type="Gene3D" id="3.40.50.720">
    <property type="entry name" value="NAD(P)-binding Rossmann-like Domain"/>
    <property type="match status" value="1"/>
</dbReference>
<comment type="subunit">
    <text evidence="9">Homodimer.</text>
</comment>
<evidence type="ECO:0000256" key="4">
    <source>
        <dbReference type="ARBA" id="ARBA00007637"/>
    </source>
</evidence>
<evidence type="ECO:0000256" key="5">
    <source>
        <dbReference type="ARBA" id="ARBA00013189"/>
    </source>
</evidence>
<keyword evidence="12" id="KW-1185">Reference proteome</keyword>
<comment type="catalytic activity">
    <reaction evidence="1 9">
        <text>UDP-alpha-D-glucose = UDP-alpha-D-galactose</text>
        <dbReference type="Rhea" id="RHEA:22168"/>
        <dbReference type="ChEBI" id="CHEBI:58885"/>
        <dbReference type="ChEBI" id="CHEBI:66914"/>
        <dbReference type="EC" id="5.1.3.2"/>
    </reaction>
</comment>
<keyword evidence="8 9" id="KW-0413">Isomerase</keyword>
<dbReference type="GO" id="GO:0005829">
    <property type="term" value="C:cytosol"/>
    <property type="evidence" value="ECO:0007669"/>
    <property type="project" value="TreeGrafter"/>
</dbReference>
<protein>
    <recommendedName>
        <fullName evidence="6 9">UDP-glucose 4-epimerase</fullName>
        <ecNumber evidence="5 9">5.1.3.2</ecNumber>
    </recommendedName>
</protein>
<keyword evidence="7 9" id="KW-0520">NAD</keyword>
<dbReference type="EC" id="5.1.3.2" evidence="5 9"/>